<dbReference type="AlphaFoldDB" id="W9DU96"/>
<dbReference type="InterPro" id="IPR058486">
    <property type="entry name" value="DUF8173"/>
</dbReference>
<organism evidence="3 4">
    <name type="scientific">Methanolobus tindarius DSM 2278</name>
    <dbReference type="NCBI Taxonomy" id="1090322"/>
    <lineage>
        <taxon>Archaea</taxon>
        <taxon>Methanobacteriati</taxon>
        <taxon>Methanobacteriota</taxon>
        <taxon>Stenosarchaea group</taxon>
        <taxon>Methanomicrobia</taxon>
        <taxon>Methanosarcinales</taxon>
        <taxon>Methanosarcinaceae</taxon>
        <taxon>Methanolobus</taxon>
    </lineage>
</organism>
<feature type="transmembrane region" description="Helical" evidence="1">
    <location>
        <begin position="263"/>
        <end position="285"/>
    </location>
</feature>
<dbReference type="RefSeq" id="WP_023846322.1">
    <property type="nucleotide sequence ID" value="NZ_AZAJ01000001.1"/>
</dbReference>
<gene>
    <name evidence="3" type="ORF">MettiDRAFT_2684</name>
</gene>
<feature type="transmembrane region" description="Helical" evidence="1">
    <location>
        <begin position="291"/>
        <end position="312"/>
    </location>
</feature>
<keyword evidence="1" id="KW-0812">Transmembrane</keyword>
<evidence type="ECO:0000259" key="2">
    <source>
        <dbReference type="Pfam" id="PF26514"/>
    </source>
</evidence>
<protein>
    <submittedName>
        <fullName evidence="3">Integral membrane protein CcmA involved in cell shape determination</fullName>
    </submittedName>
</protein>
<feature type="domain" description="DUF8173" evidence="2">
    <location>
        <begin position="220"/>
        <end position="362"/>
    </location>
</feature>
<feature type="transmembrane region" description="Helical" evidence="1">
    <location>
        <begin position="332"/>
        <end position="354"/>
    </location>
</feature>
<keyword evidence="1" id="KW-1133">Transmembrane helix</keyword>
<evidence type="ECO:0000313" key="3">
    <source>
        <dbReference type="EMBL" id="ETA69190.1"/>
    </source>
</evidence>
<dbReference type="Pfam" id="PF26514">
    <property type="entry name" value="DUF8173"/>
    <property type="match status" value="1"/>
</dbReference>
<evidence type="ECO:0000313" key="4">
    <source>
        <dbReference type="Proteomes" id="UP000019483"/>
    </source>
</evidence>
<dbReference type="OrthoDB" id="148272at2157"/>
<name>W9DU96_METTI</name>
<dbReference type="Proteomes" id="UP000019483">
    <property type="component" value="Unassembled WGS sequence"/>
</dbReference>
<keyword evidence="4" id="KW-1185">Reference proteome</keyword>
<comment type="caution">
    <text evidence="3">The sequence shown here is derived from an EMBL/GenBank/DDBJ whole genome shotgun (WGS) entry which is preliminary data.</text>
</comment>
<keyword evidence="1" id="KW-0472">Membrane</keyword>
<feature type="transmembrane region" description="Helical" evidence="1">
    <location>
        <begin position="219"/>
        <end position="243"/>
    </location>
</feature>
<evidence type="ECO:0000256" key="1">
    <source>
        <dbReference type="SAM" id="Phobius"/>
    </source>
</evidence>
<dbReference type="EMBL" id="AZAJ01000001">
    <property type="protein sequence ID" value="ETA69190.1"/>
    <property type="molecule type" value="Genomic_DNA"/>
</dbReference>
<accession>W9DU96</accession>
<reference evidence="3 4" key="1">
    <citation type="submission" date="2013-08" db="EMBL/GenBank/DDBJ databases">
        <authorList>
            <consortium name="DOE Joint Genome Institute"/>
            <person name="Eisen J."/>
            <person name="Huntemann M."/>
            <person name="Han J."/>
            <person name="Chen A."/>
            <person name="Kyrpides N."/>
            <person name="Mavromatis K."/>
            <person name="Markowitz V."/>
            <person name="Palaniappan K."/>
            <person name="Ivanova N."/>
            <person name="Schaumberg A."/>
            <person name="Pati A."/>
            <person name="Liolios K."/>
            <person name="Nordberg H.P."/>
            <person name="Cantor M.N."/>
            <person name="Hua S.X."/>
            <person name="Woyke T."/>
        </authorList>
    </citation>
    <scope>NUCLEOTIDE SEQUENCE [LARGE SCALE GENOMIC DNA]</scope>
    <source>
        <strain evidence="3 4">DSM 2278</strain>
    </source>
</reference>
<proteinExistence type="predicted"/>
<dbReference type="STRING" id="1090322.MettiDRAFT_2684"/>
<sequence>MKMSLQALCKIMLLAVTFMLFCHTAAAYTTIEGGDTIVIDDVIDDDIIVAGRTIIIEGTVNGDVVAAGGTVEVKGTIEQDLIVAAGDVTISGTVGDDVRVASGTLTIYGDVQDDVLSATGKTTLADGGYIGGDLSAASGKVTILGDIDGNIEASAEEIDLQGNIGGDADLNAEKISISSEASIDGNLEYRSKSETKIEEGTVGNNVQYTKMEYRDNGGIVSSLLSGLISYLGLVLIGLIGLAIWPEYMKNIAAKTSKSPGKAFLTGLLVLILAFIIAFLLFVTIIGIPLGLIMLITLVVMLYVSRIIASIWIGRYLLDKMGKSSRTMNEMAFGLLVLLLVSAIPIIGGLVYLAATLIPFGNIYMTARN</sequence>